<keyword evidence="4 7" id="KW-0812">Transmembrane</keyword>
<organism evidence="9 10">
    <name type="scientific">Kitasatospora kazusensis</name>
    <dbReference type="NCBI Taxonomy" id="407974"/>
    <lineage>
        <taxon>Bacteria</taxon>
        <taxon>Bacillati</taxon>
        <taxon>Actinomycetota</taxon>
        <taxon>Actinomycetes</taxon>
        <taxon>Kitasatosporales</taxon>
        <taxon>Streptomycetaceae</taxon>
        <taxon>Kitasatospora</taxon>
    </lineage>
</organism>
<evidence type="ECO:0000256" key="5">
    <source>
        <dbReference type="ARBA" id="ARBA00022989"/>
    </source>
</evidence>
<evidence type="ECO:0000259" key="8">
    <source>
        <dbReference type="Pfam" id="PF02397"/>
    </source>
</evidence>
<gene>
    <name evidence="9" type="ORF">GCM10009760_45750</name>
</gene>
<feature type="transmembrane region" description="Helical" evidence="7">
    <location>
        <begin position="70"/>
        <end position="89"/>
    </location>
</feature>
<dbReference type="PANTHER" id="PTHR30576">
    <property type="entry name" value="COLANIC BIOSYNTHESIS UDP-GLUCOSE LIPID CARRIER TRANSFERASE"/>
    <property type="match status" value="1"/>
</dbReference>
<feature type="transmembrane region" description="Helical" evidence="7">
    <location>
        <begin position="301"/>
        <end position="323"/>
    </location>
</feature>
<keyword evidence="3 9" id="KW-0808">Transferase</keyword>
<evidence type="ECO:0000256" key="2">
    <source>
        <dbReference type="ARBA" id="ARBA00006464"/>
    </source>
</evidence>
<dbReference type="InterPro" id="IPR017475">
    <property type="entry name" value="EPS_sugar_tfrase"/>
</dbReference>
<feature type="transmembrane region" description="Helical" evidence="7">
    <location>
        <begin position="43"/>
        <end position="64"/>
    </location>
</feature>
<protein>
    <submittedName>
        <fullName evidence="9">Sugar transferase</fullName>
    </submittedName>
</protein>
<evidence type="ECO:0000256" key="4">
    <source>
        <dbReference type="ARBA" id="ARBA00022692"/>
    </source>
</evidence>
<keyword evidence="6 7" id="KW-0472">Membrane</keyword>
<dbReference type="PANTHER" id="PTHR30576:SF10">
    <property type="entry name" value="SLL5057 PROTEIN"/>
    <property type="match status" value="1"/>
</dbReference>
<evidence type="ECO:0000256" key="7">
    <source>
        <dbReference type="SAM" id="Phobius"/>
    </source>
</evidence>
<feature type="domain" description="Bacterial sugar transferase" evidence="8">
    <location>
        <begin position="295"/>
        <end position="482"/>
    </location>
</feature>
<dbReference type="Proteomes" id="UP001422759">
    <property type="component" value="Unassembled WGS sequence"/>
</dbReference>
<accession>A0ABN2ZZM3</accession>
<evidence type="ECO:0000256" key="1">
    <source>
        <dbReference type="ARBA" id="ARBA00004141"/>
    </source>
</evidence>
<name>A0ABN2ZZM3_9ACTN</name>
<comment type="subcellular location">
    <subcellularLocation>
        <location evidence="1">Membrane</location>
        <topology evidence="1">Multi-pass membrane protein</topology>
    </subcellularLocation>
</comment>
<dbReference type="GO" id="GO:0016740">
    <property type="term" value="F:transferase activity"/>
    <property type="evidence" value="ECO:0007669"/>
    <property type="project" value="UniProtKB-KW"/>
</dbReference>
<comment type="caution">
    <text evidence="9">The sequence shown here is derived from an EMBL/GenBank/DDBJ whole genome shotgun (WGS) entry which is preliminary data.</text>
</comment>
<dbReference type="EMBL" id="BAAANT010000030">
    <property type="protein sequence ID" value="GAA2150926.1"/>
    <property type="molecule type" value="Genomic_DNA"/>
</dbReference>
<evidence type="ECO:0000256" key="3">
    <source>
        <dbReference type="ARBA" id="ARBA00022679"/>
    </source>
</evidence>
<evidence type="ECO:0000313" key="9">
    <source>
        <dbReference type="EMBL" id="GAA2150926.1"/>
    </source>
</evidence>
<dbReference type="InterPro" id="IPR003362">
    <property type="entry name" value="Bact_transf"/>
</dbReference>
<evidence type="ECO:0000313" key="10">
    <source>
        <dbReference type="Proteomes" id="UP001422759"/>
    </source>
</evidence>
<reference evidence="9 10" key="1">
    <citation type="journal article" date="2019" name="Int. J. Syst. Evol. Microbiol.">
        <title>The Global Catalogue of Microorganisms (GCM) 10K type strain sequencing project: providing services to taxonomists for standard genome sequencing and annotation.</title>
        <authorList>
            <consortium name="The Broad Institute Genomics Platform"/>
            <consortium name="The Broad Institute Genome Sequencing Center for Infectious Disease"/>
            <person name="Wu L."/>
            <person name="Ma J."/>
        </authorList>
    </citation>
    <scope>NUCLEOTIDE SEQUENCE [LARGE SCALE GENOMIC DNA]</scope>
    <source>
        <strain evidence="9 10">JCM 14560</strain>
    </source>
</reference>
<dbReference type="Pfam" id="PF02397">
    <property type="entry name" value="Bac_transf"/>
    <property type="match status" value="1"/>
</dbReference>
<evidence type="ECO:0000256" key="6">
    <source>
        <dbReference type="ARBA" id="ARBA00023136"/>
    </source>
</evidence>
<comment type="similarity">
    <text evidence="2">Belongs to the bacterial sugar transferase family.</text>
</comment>
<proteinExistence type="inferred from homology"/>
<keyword evidence="5 7" id="KW-1133">Transmembrane helix</keyword>
<keyword evidence="10" id="KW-1185">Reference proteome</keyword>
<sequence>MDNNRRAHRLGGSMAVESAAYPDKMRNVVTPRELRRKWQHDHLLKLIVADVMSAATASFVVYLCHGRSEVFTLLPLLWPAALLVVRAYGKRQLGYGSEDHRRIARAALALGALAVLGSELVLGQDRLVHDAVLGLAGAAALTSALRAALRGRLGAADEPRRVLVVGHPDAVDTFAASLAGRAARGLRLVGACYTARPTLGPAADPKLPVFGGPDNILSAVRRTGAELAVVLPDPALDELAMRRLGWALHGEGVELLLGPMLGDVAASRLTVRTVGGVPMVHVRAPARSGAARLPKEILDRLLAALGLLLLTPLLLVLAVLVRFSSPGPAFFQQRRVGLDGEPFTMFKFRTMLHNAESLRTELAELNLNTEGPLFKVRKDPRTTALGRFLRRYSLDELPQLINVLAGHMSLVGPRPPLPEETLDYDEVTRRRLLVKPGLTGLWQVSGRSDLPWHEAVRLDLSYVDNWSHSLDALILLRTTGAVARGKGAY</sequence>
<feature type="transmembrane region" description="Helical" evidence="7">
    <location>
        <begin position="128"/>
        <end position="149"/>
    </location>
</feature>
<feature type="transmembrane region" description="Helical" evidence="7">
    <location>
        <begin position="103"/>
        <end position="122"/>
    </location>
</feature>
<dbReference type="NCBIfam" id="TIGR03025">
    <property type="entry name" value="EPS_sugtrans"/>
    <property type="match status" value="1"/>
</dbReference>